<sequence length="225" mass="24356">MTAEPSHDVGQQLRFAVGHTATRLQEAYLGASGDREAASARGVLAGLRANGSRPLQENPLGLQETLLVLSPPAPEEPLRRGKEFSDSEYAAYTALSLFARHMQSAKAPVHTEERSFAQACGRLVALSDSASIKPRFDAMQLAATEEARATHLRSLVDLLKAHELAFDYGAFARDLRSLSSPKRKNSVLLRWGREFSRGLINATANGDTTESTSTSGTSDTTEKEN</sequence>
<keyword evidence="3" id="KW-1185">Reference proteome</keyword>
<organism evidence="2 3">
    <name type="scientific">Corynebacterium liangguodongii</name>
    <dbReference type="NCBI Taxonomy" id="2079535"/>
    <lineage>
        <taxon>Bacteria</taxon>
        <taxon>Bacillati</taxon>
        <taxon>Actinomycetota</taxon>
        <taxon>Actinomycetes</taxon>
        <taxon>Mycobacteriales</taxon>
        <taxon>Corynebacteriaceae</taxon>
        <taxon>Corynebacterium</taxon>
    </lineage>
</organism>
<evidence type="ECO:0000313" key="2">
    <source>
        <dbReference type="EMBL" id="AWB84756.1"/>
    </source>
</evidence>
<dbReference type="CDD" id="cd09731">
    <property type="entry name" value="Cse2_I-E"/>
    <property type="match status" value="1"/>
</dbReference>
<accession>A0A2S0WG98</accession>
<dbReference type="EMBL" id="CP026948">
    <property type="protein sequence ID" value="AWB84756.1"/>
    <property type="molecule type" value="Genomic_DNA"/>
</dbReference>
<dbReference type="OrthoDB" id="4808431at2"/>
<feature type="region of interest" description="Disordered" evidence="1">
    <location>
        <begin position="202"/>
        <end position="225"/>
    </location>
</feature>
<dbReference type="Gene3D" id="1.10.520.40">
    <property type="entry name" value="CRISPR-associated protein Cse2"/>
    <property type="match status" value="1"/>
</dbReference>
<dbReference type="Proteomes" id="UP000244754">
    <property type="component" value="Chromosome"/>
</dbReference>
<feature type="compositionally biased region" description="Low complexity" evidence="1">
    <location>
        <begin position="206"/>
        <end position="219"/>
    </location>
</feature>
<dbReference type="Pfam" id="PF09485">
    <property type="entry name" value="CRISPR_Cse2"/>
    <property type="match status" value="1"/>
</dbReference>
<reference evidence="3" key="1">
    <citation type="submission" date="2018-01" db="EMBL/GenBank/DDBJ databases">
        <authorList>
            <person name="Li J."/>
        </authorList>
    </citation>
    <scope>NUCLEOTIDE SEQUENCE [LARGE SCALE GENOMIC DNA]</scope>
    <source>
        <strain evidence="3">2184</strain>
    </source>
</reference>
<protein>
    <submittedName>
        <fullName evidence="2">Type I-E CRISPR-associated protein Cse2/CasB</fullName>
    </submittedName>
</protein>
<name>A0A2S0WG98_9CORY</name>
<gene>
    <name evidence="2" type="primary">casB</name>
    <name evidence="2" type="ORF">C3E79_09955</name>
</gene>
<proteinExistence type="predicted"/>
<dbReference type="RefSeq" id="WP_108404764.1">
    <property type="nucleotide sequence ID" value="NZ_CP026948.1"/>
</dbReference>
<dbReference type="InterPro" id="IPR038287">
    <property type="entry name" value="Cse2_sf"/>
</dbReference>
<evidence type="ECO:0000256" key="1">
    <source>
        <dbReference type="SAM" id="MobiDB-lite"/>
    </source>
</evidence>
<evidence type="ECO:0000313" key="3">
    <source>
        <dbReference type="Proteomes" id="UP000244754"/>
    </source>
</evidence>
<dbReference type="InterPro" id="IPR013382">
    <property type="entry name" value="CRISPR-assoc_prot_Cse2"/>
</dbReference>
<dbReference type="NCBIfam" id="TIGR02548">
    <property type="entry name" value="casB_cse2"/>
    <property type="match status" value="1"/>
</dbReference>
<dbReference type="AlphaFoldDB" id="A0A2S0WG98"/>
<dbReference type="KEGG" id="clia:C3E79_09955"/>